<dbReference type="RefSeq" id="WP_271267869.1">
    <property type="nucleotide sequence ID" value="NZ_JAMGZJ010000075.1"/>
</dbReference>
<dbReference type="InterPro" id="IPR008962">
    <property type="entry name" value="PapD-like_sf"/>
</dbReference>
<gene>
    <name evidence="10" type="ORF">M8013_11130</name>
</gene>
<evidence type="ECO:0000313" key="11">
    <source>
        <dbReference type="Proteomes" id="UP001061282"/>
    </source>
</evidence>
<feature type="domain" description="Pili assembly chaperone C-terminal" evidence="9">
    <location>
        <begin position="165"/>
        <end position="222"/>
    </location>
</feature>
<evidence type="ECO:0000256" key="1">
    <source>
        <dbReference type="ARBA" id="ARBA00004418"/>
    </source>
</evidence>
<dbReference type="InterPro" id="IPR016148">
    <property type="entry name" value="Pili_assmbl_chaperone_C"/>
</dbReference>
<comment type="subcellular location">
    <subcellularLocation>
        <location evidence="1">Periplasm</location>
    </subcellularLocation>
</comment>
<keyword evidence="11" id="KW-1185">Reference proteome</keyword>
<comment type="caution">
    <text evidence="10">The sequence shown here is derived from an EMBL/GenBank/DDBJ whole genome shotgun (WGS) entry which is preliminary data.</text>
</comment>
<dbReference type="AlphaFoldDB" id="A0A9J6QEZ1"/>
<feature type="chain" id="PRO_5039953850" evidence="7">
    <location>
        <begin position="23"/>
        <end position="230"/>
    </location>
</feature>
<comment type="similarity">
    <text evidence="2">Belongs to the periplasmic pilus chaperone family.</text>
</comment>
<sequence length="230" mass="25915">MRKSICRWVSLLTLSISGIANSGVVIDATRYVFNEGSREISAQMENKDDGPFLMKSWVEAPEGGSNSYFMVTPPLYRLEAKQKNTVRIFPNAHISSAPTDRDSIYYLNIMSIPPTDSSVEGENKLQLAVRHRMRLIYRPKAIQNFKMNDEAKKMEWRKTNNKLTVKNPTPFFIYFKSVVINGKEIKENVAHIEAFSTKEISLPAGTDGKQITWKIATEHGGSGSPHTSSL</sequence>
<name>A0A9J6QEZ1_9ENTR</name>
<keyword evidence="4" id="KW-0574">Periplasm</keyword>
<dbReference type="InterPro" id="IPR016147">
    <property type="entry name" value="Pili_assmbl_chaperone_N"/>
</dbReference>
<dbReference type="Pfam" id="PF02753">
    <property type="entry name" value="PapD_C"/>
    <property type="match status" value="1"/>
</dbReference>
<dbReference type="SUPFAM" id="SSF49354">
    <property type="entry name" value="PapD-like"/>
    <property type="match status" value="1"/>
</dbReference>
<dbReference type="Pfam" id="PF00345">
    <property type="entry name" value="PapD_N"/>
    <property type="match status" value="1"/>
</dbReference>
<reference evidence="10" key="1">
    <citation type="submission" date="2022-05" db="EMBL/GenBank/DDBJ databases">
        <title>Description of a novel species of Leclercia; Leclercia tamurae and the Proposal for a Novel Genus Silvania gen. nov. Containing Two Novel Species Silvania hatchlandensis sp. nov. and Silvania confinis sp. nov. Isolated from the Rhizosphere of Oak.</title>
        <authorList>
            <person name="Maddock D.W."/>
            <person name="Brady C.L."/>
            <person name="Denman S."/>
            <person name="Arnold D."/>
        </authorList>
    </citation>
    <scope>NUCLEOTIDE SEQUENCE</scope>
    <source>
        <strain evidence="10">H4N4</strain>
    </source>
</reference>
<evidence type="ECO:0000256" key="5">
    <source>
        <dbReference type="ARBA" id="ARBA00023186"/>
    </source>
</evidence>
<feature type="domain" description="Pili assembly chaperone N-terminal" evidence="8">
    <location>
        <begin position="23"/>
        <end position="142"/>
    </location>
</feature>
<accession>A0A9J6QEZ1</accession>
<organism evidence="10 11">
    <name type="scientific">Silvania confinis</name>
    <dbReference type="NCBI Taxonomy" id="2926470"/>
    <lineage>
        <taxon>Bacteria</taxon>
        <taxon>Pseudomonadati</taxon>
        <taxon>Pseudomonadota</taxon>
        <taxon>Gammaproteobacteria</taxon>
        <taxon>Enterobacterales</taxon>
        <taxon>Enterobacteriaceae</taxon>
        <taxon>Silvania</taxon>
    </lineage>
</organism>
<dbReference type="SUPFAM" id="SSF49584">
    <property type="entry name" value="Periplasmic chaperone C-domain"/>
    <property type="match status" value="1"/>
</dbReference>
<dbReference type="PRINTS" id="PR00969">
    <property type="entry name" value="CHAPERONPILI"/>
</dbReference>
<evidence type="ECO:0000256" key="3">
    <source>
        <dbReference type="ARBA" id="ARBA00022729"/>
    </source>
</evidence>
<dbReference type="Proteomes" id="UP001061282">
    <property type="component" value="Unassembled WGS sequence"/>
</dbReference>
<dbReference type="PANTHER" id="PTHR30251:SF9">
    <property type="entry name" value="CHAPERONE PROTEIN CAF1M"/>
    <property type="match status" value="1"/>
</dbReference>
<keyword evidence="5" id="KW-0143">Chaperone</keyword>
<dbReference type="InterPro" id="IPR013783">
    <property type="entry name" value="Ig-like_fold"/>
</dbReference>
<evidence type="ECO:0000256" key="2">
    <source>
        <dbReference type="ARBA" id="ARBA00007399"/>
    </source>
</evidence>
<dbReference type="InterPro" id="IPR050643">
    <property type="entry name" value="Periplasmic_pilus_chap"/>
</dbReference>
<proteinExistence type="inferred from homology"/>
<evidence type="ECO:0000313" key="10">
    <source>
        <dbReference type="EMBL" id="MCU6669300.1"/>
    </source>
</evidence>
<evidence type="ECO:0000259" key="9">
    <source>
        <dbReference type="Pfam" id="PF02753"/>
    </source>
</evidence>
<evidence type="ECO:0000256" key="4">
    <source>
        <dbReference type="ARBA" id="ARBA00022764"/>
    </source>
</evidence>
<evidence type="ECO:0000256" key="6">
    <source>
        <dbReference type="ARBA" id="ARBA00023319"/>
    </source>
</evidence>
<evidence type="ECO:0000259" key="8">
    <source>
        <dbReference type="Pfam" id="PF00345"/>
    </source>
</evidence>
<dbReference type="InterPro" id="IPR001829">
    <property type="entry name" value="Pili_assmbl_chaperone_bac"/>
</dbReference>
<dbReference type="EMBL" id="JAMGZJ010000075">
    <property type="protein sequence ID" value="MCU6669300.1"/>
    <property type="molecule type" value="Genomic_DNA"/>
</dbReference>
<protein>
    <submittedName>
        <fullName evidence="10">Molecular chaperone</fullName>
    </submittedName>
</protein>
<dbReference type="InterPro" id="IPR036316">
    <property type="entry name" value="Pili_assmbl_chap_C_dom_sf"/>
</dbReference>
<evidence type="ECO:0000256" key="7">
    <source>
        <dbReference type="SAM" id="SignalP"/>
    </source>
</evidence>
<dbReference type="GO" id="GO:0071555">
    <property type="term" value="P:cell wall organization"/>
    <property type="evidence" value="ECO:0007669"/>
    <property type="project" value="InterPro"/>
</dbReference>
<dbReference type="PANTHER" id="PTHR30251">
    <property type="entry name" value="PILUS ASSEMBLY CHAPERONE"/>
    <property type="match status" value="1"/>
</dbReference>
<feature type="signal peptide" evidence="7">
    <location>
        <begin position="1"/>
        <end position="22"/>
    </location>
</feature>
<dbReference type="GO" id="GO:0030288">
    <property type="term" value="C:outer membrane-bounded periplasmic space"/>
    <property type="evidence" value="ECO:0007669"/>
    <property type="project" value="InterPro"/>
</dbReference>
<keyword evidence="3 7" id="KW-0732">Signal</keyword>
<dbReference type="Gene3D" id="2.60.40.10">
    <property type="entry name" value="Immunoglobulins"/>
    <property type="match status" value="2"/>
</dbReference>
<keyword evidence="6" id="KW-0393">Immunoglobulin domain</keyword>